<dbReference type="GO" id="GO:0005886">
    <property type="term" value="C:plasma membrane"/>
    <property type="evidence" value="ECO:0007669"/>
    <property type="project" value="UniProtKB-SubCell"/>
</dbReference>
<feature type="transmembrane region" description="Helical" evidence="9">
    <location>
        <begin position="44"/>
        <end position="63"/>
    </location>
</feature>
<sequence>MTSSDTPVPAGHSPFMLFGIAAWSILGGLLVLASSLWILGKAEVLLAPMVLAIVLMYLLNPIVSRLHQQGIHRLVGSLLAFVLLLGFFGLLGVLVAPSVTSQSGDLIEDFPNIFDNTITETRKVASSIGFTDIALPSYEEFKEFVGAPEQRDAIIEQLQGRIGSITSSLLEALLVFFIAPVVAFYLLIDLPRLRTGAIALLPADTKDEIVHVSRNVGGAVGGFLRGQVLVAVIVGILTSTGFALIGLKFWLIIGMIAGFLNIVPFVGPWVGGLLGVVVGLATADLTTALWAAGVALIVQQIDNNFISPNVLRATVRIHPAAIVLVLLLGGAIAGLWGVLLAVPLTGALKIVVGHLWRTRVLGQDWRYITEPVIRESEIYEPLFARLRSLESATTPFRSDVPADSPPADPGAQSSGETVQVAEDEPRVVPEADDTSGEDHSTSQ</sequence>
<evidence type="ECO:0000256" key="7">
    <source>
        <dbReference type="ARBA" id="ARBA00023136"/>
    </source>
</evidence>
<feature type="transmembrane region" description="Helical" evidence="9">
    <location>
        <begin position="273"/>
        <end position="298"/>
    </location>
</feature>
<feature type="transmembrane region" description="Helical" evidence="9">
    <location>
        <begin position="75"/>
        <end position="96"/>
    </location>
</feature>
<comment type="subcellular location">
    <subcellularLocation>
        <location evidence="1">Cell membrane</location>
        <topology evidence="1">Multi-pass membrane protein</topology>
    </subcellularLocation>
</comment>
<name>A0A3B0SPC0_9ZZZZ</name>
<dbReference type="PANTHER" id="PTHR21716">
    <property type="entry name" value="TRANSMEMBRANE PROTEIN"/>
    <property type="match status" value="1"/>
</dbReference>
<evidence type="ECO:0000256" key="9">
    <source>
        <dbReference type="SAM" id="Phobius"/>
    </source>
</evidence>
<gene>
    <name evidence="10" type="ORF">MNBD_ACTINO02-2880</name>
</gene>
<evidence type="ECO:0000256" key="6">
    <source>
        <dbReference type="ARBA" id="ARBA00022989"/>
    </source>
</evidence>
<evidence type="ECO:0000256" key="2">
    <source>
        <dbReference type="ARBA" id="ARBA00009773"/>
    </source>
</evidence>
<accession>A0A3B0SPC0</accession>
<comment type="similarity">
    <text evidence="2">Belongs to the autoinducer-2 exporter (AI-2E) (TC 2.A.86) family.</text>
</comment>
<dbReference type="Pfam" id="PF01594">
    <property type="entry name" value="AI-2E_transport"/>
    <property type="match status" value="1"/>
</dbReference>
<evidence type="ECO:0000256" key="3">
    <source>
        <dbReference type="ARBA" id="ARBA00022448"/>
    </source>
</evidence>
<reference evidence="10" key="1">
    <citation type="submission" date="2018-06" db="EMBL/GenBank/DDBJ databases">
        <authorList>
            <person name="Zhirakovskaya E."/>
        </authorList>
    </citation>
    <scope>NUCLEOTIDE SEQUENCE</scope>
</reference>
<evidence type="ECO:0000256" key="8">
    <source>
        <dbReference type="SAM" id="MobiDB-lite"/>
    </source>
</evidence>
<evidence type="ECO:0008006" key="11">
    <source>
        <dbReference type="Google" id="ProtNLM"/>
    </source>
</evidence>
<evidence type="ECO:0000256" key="5">
    <source>
        <dbReference type="ARBA" id="ARBA00022692"/>
    </source>
</evidence>
<feature type="transmembrane region" description="Helical" evidence="9">
    <location>
        <begin position="319"/>
        <end position="342"/>
    </location>
</feature>
<keyword evidence="6 9" id="KW-1133">Transmembrane helix</keyword>
<feature type="region of interest" description="Disordered" evidence="8">
    <location>
        <begin position="395"/>
        <end position="443"/>
    </location>
</feature>
<feature type="transmembrane region" description="Helical" evidence="9">
    <location>
        <begin position="169"/>
        <end position="188"/>
    </location>
</feature>
<feature type="transmembrane region" description="Helical" evidence="9">
    <location>
        <begin position="249"/>
        <end position="267"/>
    </location>
</feature>
<proteinExistence type="inferred from homology"/>
<feature type="transmembrane region" description="Helical" evidence="9">
    <location>
        <begin position="15"/>
        <end position="37"/>
    </location>
</feature>
<keyword evidence="3" id="KW-0813">Transport</keyword>
<dbReference type="GO" id="GO:0055085">
    <property type="term" value="P:transmembrane transport"/>
    <property type="evidence" value="ECO:0007669"/>
    <property type="project" value="TreeGrafter"/>
</dbReference>
<evidence type="ECO:0000256" key="4">
    <source>
        <dbReference type="ARBA" id="ARBA00022475"/>
    </source>
</evidence>
<evidence type="ECO:0000256" key="1">
    <source>
        <dbReference type="ARBA" id="ARBA00004651"/>
    </source>
</evidence>
<keyword evidence="5 9" id="KW-0812">Transmembrane</keyword>
<dbReference type="EMBL" id="UOEK01000137">
    <property type="protein sequence ID" value="VAV98293.1"/>
    <property type="molecule type" value="Genomic_DNA"/>
</dbReference>
<dbReference type="PANTHER" id="PTHR21716:SF53">
    <property type="entry name" value="PERMEASE PERM-RELATED"/>
    <property type="match status" value="1"/>
</dbReference>
<organism evidence="10">
    <name type="scientific">hydrothermal vent metagenome</name>
    <dbReference type="NCBI Taxonomy" id="652676"/>
    <lineage>
        <taxon>unclassified sequences</taxon>
        <taxon>metagenomes</taxon>
        <taxon>ecological metagenomes</taxon>
    </lineage>
</organism>
<keyword evidence="7 9" id="KW-0472">Membrane</keyword>
<evidence type="ECO:0000313" key="10">
    <source>
        <dbReference type="EMBL" id="VAV98293.1"/>
    </source>
</evidence>
<dbReference type="AlphaFoldDB" id="A0A3B0SPC0"/>
<feature type="transmembrane region" description="Helical" evidence="9">
    <location>
        <begin position="216"/>
        <end position="237"/>
    </location>
</feature>
<dbReference type="InterPro" id="IPR002549">
    <property type="entry name" value="AI-2E-like"/>
</dbReference>
<keyword evidence="4" id="KW-1003">Cell membrane</keyword>
<protein>
    <recommendedName>
        <fullName evidence="11">AI-2E family transporter</fullName>
    </recommendedName>
</protein>